<evidence type="ECO:0000313" key="2">
    <source>
        <dbReference type="WBParaSite" id="JU765_v2.g4611.t1"/>
    </source>
</evidence>
<reference evidence="2" key="1">
    <citation type="submission" date="2022-11" db="UniProtKB">
        <authorList>
            <consortium name="WormBaseParasite"/>
        </authorList>
    </citation>
    <scope>IDENTIFICATION</scope>
</reference>
<proteinExistence type="predicted"/>
<dbReference type="Proteomes" id="UP000887576">
    <property type="component" value="Unplaced"/>
</dbReference>
<evidence type="ECO:0000313" key="1">
    <source>
        <dbReference type="Proteomes" id="UP000887576"/>
    </source>
</evidence>
<accession>A0AC34R9G5</accession>
<organism evidence="1 2">
    <name type="scientific">Panagrolaimus sp. JU765</name>
    <dbReference type="NCBI Taxonomy" id="591449"/>
    <lineage>
        <taxon>Eukaryota</taxon>
        <taxon>Metazoa</taxon>
        <taxon>Ecdysozoa</taxon>
        <taxon>Nematoda</taxon>
        <taxon>Chromadorea</taxon>
        <taxon>Rhabditida</taxon>
        <taxon>Tylenchina</taxon>
        <taxon>Panagrolaimomorpha</taxon>
        <taxon>Panagrolaimoidea</taxon>
        <taxon>Panagrolaimidae</taxon>
        <taxon>Panagrolaimus</taxon>
    </lineage>
</organism>
<sequence>FVIIMDKPHAKIEINEKFACIQFWKDGKYHFLKDDNHNSKIPCLISFAGPIPLIGQDALDEGKKWILPFRITDILDINWLDNKSTSTPLIRYENDFIILVKTFCGYRPTTPAHLFAEFVTSLIKMLEEETKSNVNFLELRVTSDGKFLKSSETFIDEAVKLIKPKVKLSF</sequence>
<name>A0AC34R9G5_9BILA</name>
<protein>
    <submittedName>
        <fullName evidence="2">Uncharacterized protein</fullName>
    </submittedName>
</protein>
<dbReference type="WBParaSite" id="JU765_v2.g4611.t1">
    <property type="protein sequence ID" value="JU765_v2.g4611.t1"/>
    <property type="gene ID" value="JU765_v2.g4611"/>
</dbReference>